<dbReference type="GO" id="GO:0005737">
    <property type="term" value="C:cytoplasm"/>
    <property type="evidence" value="ECO:0007669"/>
    <property type="project" value="TreeGrafter"/>
</dbReference>
<evidence type="ECO:0000313" key="5">
    <source>
        <dbReference type="Proteomes" id="UP000285951"/>
    </source>
</evidence>
<feature type="binding site" evidence="1">
    <location>
        <begin position="10"/>
        <end position="18"/>
    </location>
    <ligand>
        <name>ATP</name>
        <dbReference type="ChEBI" id="CHEBI:30616"/>
    </ligand>
</feature>
<dbReference type="PIRSF" id="PIRSF000705">
    <property type="entry name" value="DNK"/>
    <property type="match status" value="1"/>
</dbReference>
<dbReference type="GO" id="GO:0019136">
    <property type="term" value="F:deoxynucleoside kinase activity"/>
    <property type="evidence" value="ECO:0007669"/>
    <property type="project" value="InterPro"/>
</dbReference>
<dbReference type="Gene3D" id="3.40.50.300">
    <property type="entry name" value="P-loop containing nucleotide triphosphate hydrolases"/>
    <property type="match status" value="1"/>
</dbReference>
<feature type="domain" description="Deoxynucleoside kinase" evidence="2">
    <location>
        <begin position="6"/>
        <end position="197"/>
    </location>
</feature>
<gene>
    <name evidence="4" type="ORF">DWB62_015665</name>
    <name evidence="3" type="ORF">GNY23_15665</name>
</gene>
<dbReference type="Pfam" id="PF01712">
    <property type="entry name" value="dNK"/>
    <property type="match status" value="1"/>
</dbReference>
<dbReference type="InterPro" id="IPR002624">
    <property type="entry name" value="DCK/DGK"/>
</dbReference>
<proteinExistence type="predicted"/>
<keyword evidence="1" id="KW-0547">Nucleotide-binding</keyword>
<dbReference type="PANTHER" id="PTHR10513:SF46">
    <property type="entry name" value="DEOXYGUANOSINE KINASE"/>
    <property type="match status" value="1"/>
</dbReference>
<dbReference type="OrthoDB" id="9776634at2"/>
<comment type="caution">
    <text evidence="3">The sequence shown here is derived from an EMBL/GenBank/DDBJ whole genome shotgun (WGS) entry which is preliminary data.</text>
</comment>
<organism evidence="3 6">
    <name type="scientific">Labilibaculum euxinus</name>
    <dbReference type="NCBI Taxonomy" id="2686357"/>
    <lineage>
        <taxon>Bacteria</taxon>
        <taxon>Pseudomonadati</taxon>
        <taxon>Bacteroidota</taxon>
        <taxon>Bacteroidia</taxon>
        <taxon>Marinilabiliales</taxon>
        <taxon>Marinifilaceae</taxon>
        <taxon>Labilibaculum</taxon>
    </lineage>
</organism>
<evidence type="ECO:0000313" key="3">
    <source>
        <dbReference type="EMBL" id="MUP39257.1"/>
    </source>
</evidence>
<dbReference type="InterPro" id="IPR027417">
    <property type="entry name" value="P-loop_NTPase"/>
</dbReference>
<sequence length="211" mass="25034">MDYKFIVIEGNIGAGKTSLSHKIAEQYNAKLILEQFANNPFLPKFYKDPDKYSFPLEMSFLADRYNQLKKELSETDLFKSFTIADYYFMKSLIFSKQTLKDDEYSLYRQFFHIIYNSLPKPDLYVYLHSNVDKLLNNIKSRGREYEQEISADYLQKIQDSYFGFFKQQQELSFLVIDTNSIDFVNNLDDYNKVSDTIFNFNCKKGVNRIIL</sequence>
<reference evidence="3 6" key="2">
    <citation type="submission" date="2019-12" db="EMBL/GenBank/DDBJ databases">
        <title>Draft genome sequence of Labilibaculum sp. strain 44 isolated from deep waters of Black Sea.</title>
        <authorList>
            <person name="Yadav S."/>
            <person name="Villanueva L."/>
        </authorList>
    </citation>
    <scope>NUCLEOTIDE SEQUENCE [LARGE SCALE GENOMIC DNA]</scope>
    <source>
        <strain evidence="3 6">44</strain>
    </source>
</reference>
<dbReference type="SUPFAM" id="SSF52540">
    <property type="entry name" value="P-loop containing nucleoside triphosphate hydrolases"/>
    <property type="match status" value="1"/>
</dbReference>
<dbReference type="Proteomes" id="UP000462449">
    <property type="component" value="Unassembled WGS sequence"/>
</dbReference>
<keyword evidence="1" id="KW-0067">ATP-binding</keyword>
<keyword evidence="5" id="KW-1185">Reference proteome</keyword>
<evidence type="ECO:0000256" key="1">
    <source>
        <dbReference type="PIRSR" id="PIRSR000705-3"/>
    </source>
</evidence>
<protein>
    <recommendedName>
        <fullName evidence="2">Deoxynucleoside kinase domain-containing protein</fullName>
    </recommendedName>
</protein>
<dbReference type="GO" id="GO:0005524">
    <property type="term" value="F:ATP binding"/>
    <property type="evidence" value="ECO:0007669"/>
    <property type="project" value="UniProtKB-KW"/>
</dbReference>
<dbReference type="AlphaFoldDB" id="A0A7M4D9C8"/>
<reference evidence="4 5" key="1">
    <citation type="submission" date="2019-11" db="EMBL/GenBank/DDBJ databases">
        <title>Draft genome sequence of Labilibaculum sp. strain SYP isolated from Black Sea.</title>
        <authorList>
            <person name="Yadav S."/>
            <person name="Villanueva L."/>
        </authorList>
    </citation>
    <scope>NUCLEOTIDE SEQUENCE [LARGE SCALE GENOMIC DNA]</scope>
    <source>
        <strain evidence="4 5">44</strain>
    </source>
</reference>
<dbReference type="InterPro" id="IPR050566">
    <property type="entry name" value="Deoxyribonucleoside_kinase"/>
</dbReference>
<name>A0A7M4D9C8_9BACT</name>
<dbReference type="PANTHER" id="PTHR10513">
    <property type="entry name" value="DEOXYNUCLEOSIDE KINASE"/>
    <property type="match status" value="1"/>
</dbReference>
<evidence type="ECO:0000313" key="4">
    <source>
        <dbReference type="EMBL" id="MVB08462.1"/>
    </source>
</evidence>
<evidence type="ECO:0000313" key="6">
    <source>
        <dbReference type="Proteomes" id="UP000462449"/>
    </source>
</evidence>
<dbReference type="Proteomes" id="UP000285951">
    <property type="component" value="Unassembled WGS sequence"/>
</dbReference>
<dbReference type="InterPro" id="IPR031314">
    <property type="entry name" value="DNK_dom"/>
</dbReference>
<dbReference type="EMBL" id="QTZN02000044">
    <property type="protein sequence ID" value="MVB08462.1"/>
    <property type="molecule type" value="Genomic_DNA"/>
</dbReference>
<accession>A0A7M4D9C8</accession>
<dbReference type="RefSeq" id="WP_156196708.1">
    <property type="nucleotide sequence ID" value="NZ_QTZN02000044.1"/>
</dbReference>
<evidence type="ECO:0000259" key="2">
    <source>
        <dbReference type="Pfam" id="PF01712"/>
    </source>
</evidence>
<dbReference type="CDD" id="cd01673">
    <property type="entry name" value="dNK"/>
    <property type="match status" value="1"/>
</dbReference>
<dbReference type="EMBL" id="WOTW01000044">
    <property type="protein sequence ID" value="MUP39257.1"/>
    <property type="molecule type" value="Genomic_DNA"/>
</dbReference>